<comment type="caution">
    <text evidence="4">The sequence shown here is derived from an EMBL/GenBank/DDBJ whole genome shotgun (WGS) entry which is preliminary data.</text>
</comment>
<dbReference type="EMBL" id="SODD01000004">
    <property type="protein sequence ID" value="TDW25489.1"/>
    <property type="molecule type" value="Genomic_DNA"/>
</dbReference>
<dbReference type="RefSeq" id="WP_134167982.1">
    <property type="nucleotide sequence ID" value="NZ_SODD01000004.1"/>
</dbReference>
<dbReference type="PANTHER" id="PTHR38015">
    <property type="entry name" value="BLR6086 PROTEIN"/>
    <property type="match status" value="1"/>
</dbReference>
<dbReference type="Pfam" id="PF02317">
    <property type="entry name" value="Octopine_DH"/>
    <property type="match status" value="1"/>
</dbReference>
<dbReference type="InterPro" id="IPR036291">
    <property type="entry name" value="NAD(P)-bd_dom_sf"/>
</dbReference>
<organism evidence="4 5">
    <name type="scientific">Breznakia blatticola</name>
    <dbReference type="NCBI Taxonomy" id="1754012"/>
    <lineage>
        <taxon>Bacteria</taxon>
        <taxon>Bacillati</taxon>
        <taxon>Bacillota</taxon>
        <taxon>Erysipelotrichia</taxon>
        <taxon>Erysipelotrichales</taxon>
        <taxon>Erysipelotrichaceae</taxon>
        <taxon>Breznakia</taxon>
    </lineage>
</organism>
<dbReference type="GO" id="GO:0051287">
    <property type="term" value="F:NAD binding"/>
    <property type="evidence" value="ECO:0007669"/>
    <property type="project" value="InterPro"/>
</dbReference>
<dbReference type="AlphaFoldDB" id="A0A4R8A556"/>
<dbReference type="SUPFAM" id="SSF51735">
    <property type="entry name" value="NAD(P)-binding Rossmann-fold domains"/>
    <property type="match status" value="1"/>
</dbReference>
<dbReference type="Gene3D" id="1.10.1040.10">
    <property type="entry name" value="N-(1-d-carboxylethyl)-l-norvaline Dehydrogenase, domain 2"/>
    <property type="match status" value="1"/>
</dbReference>
<dbReference type="InterPro" id="IPR008927">
    <property type="entry name" value="6-PGluconate_DH-like_C_sf"/>
</dbReference>
<dbReference type="InterPro" id="IPR051729">
    <property type="entry name" value="Opine/Lysopine_DH"/>
</dbReference>
<evidence type="ECO:0000313" key="4">
    <source>
        <dbReference type="EMBL" id="TDW25489.1"/>
    </source>
</evidence>
<dbReference type="InterPro" id="IPR013328">
    <property type="entry name" value="6PGD_dom2"/>
</dbReference>
<dbReference type="Pfam" id="PF01210">
    <property type="entry name" value="NAD_Gly3P_dh_N"/>
    <property type="match status" value="1"/>
</dbReference>
<dbReference type="Gene3D" id="3.40.50.720">
    <property type="entry name" value="NAD(P)-binding Rossmann-like Domain"/>
    <property type="match status" value="1"/>
</dbReference>
<name>A0A4R8A556_9FIRM</name>
<evidence type="ECO:0000259" key="3">
    <source>
        <dbReference type="Pfam" id="PF02317"/>
    </source>
</evidence>
<dbReference type="Proteomes" id="UP000294743">
    <property type="component" value="Unassembled WGS sequence"/>
</dbReference>
<dbReference type="PANTHER" id="PTHR38015:SF1">
    <property type="entry name" value="OPINE DEHYDROGENASE DOMAIN-CONTAINING PROTEIN"/>
    <property type="match status" value="1"/>
</dbReference>
<keyword evidence="5" id="KW-1185">Reference proteome</keyword>
<feature type="domain" description="Glycerol-3-phosphate dehydrogenase NAD-dependent N-terminal" evidence="2">
    <location>
        <begin position="4"/>
        <end position="105"/>
    </location>
</feature>
<dbReference type="GO" id="GO:0046168">
    <property type="term" value="P:glycerol-3-phosphate catabolic process"/>
    <property type="evidence" value="ECO:0007669"/>
    <property type="project" value="InterPro"/>
</dbReference>
<dbReference type="OrthoDB" id="1073746at2"/>
<gene>
    <name evidence="4" type="ORF">EDD63_10416</name>
</gene>
<dbReference type="SUPFAM" id="SSF48179">
    <property type="entry name" value="6-phosphogluconate dehydrogenase C-terminal domain-like"/>
    <property type="match status" value="1"/>
</dbReference>
<evidence type="ECO:0000259" key="2">
    <source>
        <dbReference type="Pfam" id="PF01210"/>
    </source>
</evidence>
<dbReference type="InterPro" id="IPR011128">
    <property type="entry name" value="G3P_DH_NAD-dep_N"/>
</dbReference>
<feature type="domain" description="Opine dehydrogenase" evidence="3">
    <location>
        <begin position="185"/>
        <end position="327"/>
    </location>
</feature>
<evidence type="ECO:0000256" key="1">
    <source>
        <dbReference type="ARBA" id="ARBA00023002"/>
    </source>
</evidence>
<dbReference type="GO" id="GO:0016616">
    <property type="term" value="F:oxidoreductase activity, acting on the CH-OH group of donors, NAD or NADP as acceptor"/>
    <property type="evidence" value="ECO:0007669"/>
    <property type="project" value="InterPro"/>
</dbReference>
<accession>A0A4R8A556</accession>
<reference evidence="4 5" key="1">
    <citation type="submission" date="2019-03" db="EMBL/GenBank/DDBJ databases">
        <title>Genomic Encyclopedia of Type Strains, Phase IV (KMG-IV): sequencing the most valuable type-strain genomes for metagenomic binning, comparative biology and taxonomic classification.</title>
        <authorList>
            <person name="Goeker M."/>
        </authorList>
    </citation>
    <scope>NUCLEOTIDE SEQUENCE [LARGE SCALE GENOMIC DNA]</scope>
    <source>
        <strain evidence="4 5">DSM 28867</strain>
    </source>
</reference>
<keyword evidence="1" id="KW-0560">Oxidoreductase</keyword>
<sequence>MSEKIAILGCGNGGHAAAADLTLKGFEVTMYEDPAFKDQHQELFKHKIVHLQGAAGTGDIKIHDVTTNLEQAVKGATIILVVVPAFVHASLAKKLAIYIEPGQIVCLLPGTFGSLIFYKEFKKVGVNYVPVAESHTLPYATRLIAPATSLVMSRFNPLKIGVIPANKTDEILTRLSHLFDGLEAVESVIACGLSSLNPIIHVPGCILNAGRIEIAKGDFHFYTEGFSDSVVRATEAIDNERIHILKQFGYAHDIAAHGVGGSIQSDSIKEVIASDPNFAKITGPANFKNRYYAEDIPFGLASWAKLANAYDVATPIMDSMVNLGSLIMEEDCWSIGRSLGELGIEDMSLEDLKNYVQNG</sequence>
<dbReference type="InterPro" id="IPR003421">
    <property type="entry name" value="Opine_DH"/>
</dbReference>
<protein>
    <submittedName>
        <fullName evidence="4">Opine dehydrogenase</fullName>
    </submittedName>
</protein>
<evidence type="ECO:0000313" key="5">
    <source>
        <dbReference type="Proteomes" id="UP000294743"/>
    </source>
</evidence>
<proteinExistence type="predicted"/>